<comment type="caution">
    <text evidence="2">The sequence shown here is derived from an EMBL/GenBank/DDBJ whole genome shotgun (WGS) entry which is preliminary data.</text>
</comment>
<dbReference type="EMBL" id="CAJMWV010002785">
    <property type="protein sequence ID" value="CAE6469993.1"/>
    <property type="molecule type" value="Genomic_DNA"/>
</dbReference>
<accession>A0A8H3BZH2</accession>
<evidence type="ECO:0000313" key="3">
    <source>
        <dbReference type="Proteomes" id="UP000663831"/>
    </source>
</evidence>
<dbReference type="Proteomes" id="UP000663831">
    <property type="component" value="Unassembled WGS sequence"/>
</dbReference>
<evidence type="ECO:0000313" key="2">
    <source>
        <dbReference type="EMBL" id="CAE6469993.1"/>
    </source>
</evidence>
<evidence type="ECO:0000256" key="1">
    <source>
        <dbReference type="SAM" id="MobiDB-lite"/>
    </source>
</evidence>
<sequence>MILPNSRPKRLSVRSASSPRPPGKTGRCPNGSA</sequence>
<gene>
    <name evidence="2" type="ORF">RDB_LOCUS85371</name>
</gene>
<organism evidence="2 3">
    <name type="scientific">Rhizoctonia solani</name>
    <dbReference type="NCBI Taxonomy" id="456999"/>
    <lineage>
        <taxon>Eukaryota</taxon>
        <taxon>Fungi</taxon>
        <taxon>Dikarya</taxon>
        <taxon>Basidiomycota</taxon>
        <taxon>Agaricomycotina</taxon>
        <taxon>Agaricomycetes</taxon>
        <taxon>Cantharellales</taxon>
        <taxon>Ceratobasidiaceae</taxon>
        <taxon>Rhizoctonia</taxon>
    </lineage>
</organism>
<proteinExistence type="predicted"/>
<name>A0A8H3BZH2_9AGAM</name>
<feature type="region of interest" description="Disordered" evidence="1">
    <location>
        <begin position="1"/>
        <end position="33"/>
    </location>
</feature>
<dbReference type="AlphaFoldDB" id="A0A8H3BZH2"/>
<reference evidence="2" key="1">
    <citation type="submission" date="2021-01" db="EMBL/GenBank/DDBJ databases">
        <authorList>
            <person name="Kaushik A."/>
        </authorList>
    </citation>
    <scope>NUCLEOTIDE SEQUENCE</scope>
    <source>
        <strain evidence="2">AG3-1AP</strain>
    </source>
</reference>
<protein>
    <submittedName>
        <fullName evidence="2">Uncharacterized protein</fullName>
    </submittedName>
</protein>